<sequence>MSATALFDNSHYEQACDQAIAMCDGNLRSTIKALIMANEYLEAELEELQAAISAGCIPEISRSKMRSKSSAA</sequence>
<protein>
    <submittedName>
        <fullName evidence="1">Uncharacterized protein</fullName>
    </submittedName>
</protein>
<keyword evidence="6" id="KW-1185">Reference proteome</keyword>
<dbReference type="RefSeq" id="WP_035998725.1">
    <property type="nucleotide sequence ID" value="NZ_CP104173.1"/>
</dbReference>
<dbReference type="Proteomes" id="UP000051380">
    <property type="component" value="Unassembled WGS sequence"/>
</dbReference>
<gene>
    <name evidence="2" type="ORF">ABH992_005166</name>
    <name evidence="1" type="ORF">AOQ72_21955</name>
    <name evidence="3" type="ORF">GA0061099_1003550</name>
</gene>
<dbReference type="Proteomes" id="UP001565474">
    <property type="component" value="Unassembled WGS sequence"/>
</dbReference>
<evidence type="ECO:0000313" key="3">
    <source>
        <dbReference type="EMBL" id="SCB25094.1"/>
    </source>
</evidence>
<dbReference type="EMBL" id="FMAE01000003">
    <property type="protein sequence ID" value="SCB25094.1"/>
    <property type="molecule type" value="Genomic_DNA"/>
</dbReference>
<dbReference type="STRING" id="108015.GA0061099_1003550"/>
<evidence type="ECO:0000313" key="5">
    <source>
        <dbReference type="Proteomes" id="UP000183174"/>
    </source>
</evidence>
<name>A0A0R3C8A7_9BRAD</name>
<evidence type="ECO:0000313" key="2">
    <source>
        <dbReference type="EMBL" id="MEY9472767.1"/>
    </source>
</evidence>
<dbReference type="EMBL" id="LJYF01000029">
    <property type="protein sequence ID" value="KRP93925.1"/>
    <property type="molecule type" value="Genomic_DNA"/>
</dbReference>
<reference evidence="2 6" key="3">
    <citation type="submission" date="2024-07" db="EMBL/GenBank/DDBJ databases">
        <title>Genomic Encyclopedia of Type Strains, Phase V (KMG-V): Genome sequencing to study the core and pangenomes of soil and plant-associated prokaryotes.</title>
        <authorList>
            <person name="Whitman W."/>
        </authorList>
    </citation>
    <scope>NUCLEOTIDE SEQUENCE [LARGE SCALE GENOMIC DNA]</scope>
    <source>
        <strain evidence="2 6">USDA 222</strain>
    </source>
</reference>
<evidence type="ECO:0000313" key="1">
    <source>
        <dbReference type="EMBL" id="KRP93925.1"/>
    </source>
</evidence>
<evidence type="ECO:0000313" key="4">
    <source>
        <dbReference type="Proteomes" id="UP000051380"/>
    </source>
</evidence>
<dbReference type="Proteomes" id="UP000183174">
    <property type="component" value="Unassembled WGS sequence"/>
</dbReference>
<reference evidence="3 5" key="2">
    <citation type="submission" date="2016-08" db="EMBL/GenBank/DDBJ databases">
        <authorList>
            <person name="Seilhamer J.J."/>
        </authorList>
    </citation>
    <scope>NUCLEOTIDE SEQUENCE [LARGE SCALE GENOMIC DNA]</scope>
    <source>
        <strain evidence="3 5">CCBAU 10071</strain>
    </source>
</reference>
<evidence type="ECO:0000313" key="6">
    <source>
        <dbReference type="Proteomes" id="UP001565474"/>
    </source>
</evidence>
<dbReference type="AlphaFoldDB" id="A0A0R3C8A7"/>
<reference evidence="1 4" key="1">
    <citation type="submission" date="2015-09" db="EMBL/GenBank/DDBJ databases">
        <title>Draft Genome Sequence of the Strain BR 3267 (Bradyrhizobium yuanmingense) recommended as inoculant for cowpea in Brazil.</title>
        <authorList>
            <person name="Simoes-Araujo J.L."/>
            <person name="Zilli J.E."/>
        </authorList>
    </citation>
    <scope>NUCLEOTIDE SEQUENCE [LARGE SCALE GENOMIC DNA]</scope>
    <source>
        <strain evidence="1 4">BR3267</strain>
    </source>
</reference>
<dbReference type="OrthoDB" id="8127772at2"/>
<organism evidence="1 4">
    <name type="scientific">Bradyrhizobium yuanmingense</name>
    <dbReference type="NCBI Taxonomy" id="108015"/>
    <lineage>
        <taxon>Bacteria</taxon>
        <taxon>Pseudomonadati</taxon>
        <taxon>Pseudomonadota</taxon>
        <taxon>Alphaproteobacteria</taxon>
        <taxon>Hyphomicrobiales</taxon>
        <taxon>Nitrobacteraceae</taxon>
        <taxon>Bradyrhizobium</taxon>
    </lineage>
</organism>
<proteinExistence type="predicted"/>
<accession>A0A0R3C8A7</accession>
<dbReference type="GeneID" id="93179719"/>
<dbReference type="EMBL" id="JBGBZN010000002">
    <property type="protein sequence ID" value="MEY9472767.1"/>
    <property type="molecule type" value="Genomic_DNA"/>
</dbReference>